<name>A0A9D4V2Z4_ADICA</name>
<organism evidence="13 14">
    <name type="scientific">Adiantum capillus-veneris</name>
    <name type="common">Maidenhair fern</name>
    <dbReference type="NCBI Taxonomy" id="13818"/>
    <lineage>
        <taxon>Eukaryota</taxon>
        <taxon>Viridiplantae</taxon>
        <taxon>Streptophyta</taxon>
        <taxon>Embryophyta</taxon>
        <taxon>Tracheophyta</taxon>
        <taxon>Polypodiopsida</taxon>
        <taxon>Polypodiidae</taxon>
        <taxon>Polypodiales</taxon>
        <taxon>Pteridineae</taxon>
        <taxon>Pteridaceae</taxon>
        <taxon>Vittarioideae</taxon>
        <taxon>Adiantum</taxon>
    </lineage>
</organism>
<dbReference type="InterPro" id="IPR006073">
    <property type="entry name" value="GTP-bd"/>
</dbReference>
<dbReference type="OrthoDB" id="391988at2759"/>
<keyword evidence="4" id="KW-0132">Cell division</keyword>
<evidence type="ECO:0000256" key="3">
    <source>
        <dbReference type="ARBA" id="ARBA00022528"/>
    </source>
</evidence>
<reference evidence="13" key="1">
    <citation type="submission" date="2021-01" db="EMBL/GenBank/DDBJ databases">
        <title>Adiantum capillus-veneris genome.</title>
        <authorList>
            <person name="Fang Y."/>
            <person name="Liao Q."/>
        </authorList>
    </citation>
    <scope>NUCLEOTIDE SEQUENCE</scope>
    <source>
        <strain evidence="13">H3</strain>
        <tissue evidence="13">Leaf</tissue>
    </source>
</reference>
<dbReference type="PANTHER" id="PTHR11649">
    <property type="entry name" value="MSS1/TRME-RELATED GTP-BINDING PROTEIN"/>
    <property type="match status" value="1"/>
</dbReference>
<dbReference type="NCBIfam" id="TIGR03598">
    <property type="entry name" value="GTPase_YsxC"/>
    <property type="match status" value="1"/>
</dbReference>
<comment type="similarity">
    <text evidence="2">Belongs to the TRAFAC class TrmE-Era-EngA-EngB-Septin-like GTPase superfamily. EngB GTPase family.</text>
</comment>
<dbReference type="AlphaFoldDB" id="A0A9D4V2Z4"/>
<evidence type="ECO:0000256" key="6">
    <source>
        <dbReference type="ARBA" id="ARBA00022741"/>
    </source>
</evidence>
<evidence type="ECO:0000256" key="10">
    <source>
        <dbReference type="ARBA" id="ARBA00023306"/>
    </source>
</evidence>
<evidence type="ECO:0000256" key="11">
    <source>
        <dbReference type="SAM" id="MobiDB-lite"/>
    </source>
</evidence>
<feature type="compositionally biased region" description="Acidic residues" evidence="11">
    <location>
        <begin position="129"/>
        <end position="166"/>
    </location>
</feature>
<accession>A0A9D4V2Z4</accession>
<evidence type="ECO:0000313" key="13">
    <source>
        <dbReference type="EMBL" id="KAI5078362.1"/>
    </source>
</evidence>
<dbReference type="InterPro" id="IPR027417">
    <property type="entry name" value="P-loop_NTPase"/>
</dbReference>
<keyword evidence="3" id="KW-0150">Chloroplast</keyword>
<dbReference type="Proteomes" id="UP000886520">
    <property type="component" value="Chromosome 6"/>
</dbReference>
<keyword evidence="14" id="KW-1185">Reference proteome</keyword>
<dbReference type="PANTHER" id="PTHR11649:SF13">
    <property type="entry name" value="ENGB-TYPE G DOMAIN-CONTAINING PROTEIN"/>
    <property type="match status" value="1"/>
</dbReference>
<comment type="cofactor">
    <cofactor evidence="1">
        <name>Mg(2+)</name>
        <dbReference type="ChEBI" id="CHEBI:18420"/>
    </cofactor>
</comment>
<keyword evidence="3" id="KW-0934">Plastid</keyword>
<evidence type="ECO:0000313" key="14">
    <source>
        <dbReference type="Proteomes" id="UP000886520"/>
    </source>
</evidence>
<keyword evidence="8" id="KW-0342">GTP-binding</keyword>
<feature type="compositionally biased region" description="Basic residues" evidence="11">
    <location>
        <begin position="99"/>
        <end position="108"/>
    </location>
</feature>
<evidence type="ECO:0000256" key="5">
    <source>
        <dbReference type="ARBA" id="ARBA00022723"/>
    </source>
</evidence>
<gene>
    <name evidence="13" type="ORF">GOP47_0006033</name>
</gene>
<keyword evidence="5" id="KW-0479">Metal-binding</keyword>
<evidence type="ECO:0000256" key="7">
    <source>
        <dbReference type="ARBA" id="ARBA00022842"/>
    </source>
</evidence>
<keyword evidence="10" id="KW-0131">Cell cycle</keyword>
<dbReference type="SUPFAM" id="SSF52540">
    <property type="entry name" value="P-loop containing nucleoside triphosphate hydrolases"/>
    <property type="match status" value="1"/>
</dbReference>
<dbReference type="InterPro" id="IPR019987">
    <property type="entry name" value="GTP-bd_ribosome_bio_YsxC"/>
</dbReference>
<dbReference type="EMBL" id="JABFUD020000006">
    <property type="protein sequence ID" value="KAI5078362.1"/>
    <property type="molecule type" value="Genomic_DNA"/>
</dbReference>
<evidence type="ECO:0000256" key="1">
    <source>
        <dbReference type="ARBA" id="ARBA00001946"/>
    </source>
</evidence>
<keyword evidence="7" id="KW-0460">Magnesium</keyword>
<evidence type="ECO:0000256" key="4">
    <source>
        <dbReference type="ARBA" id="ARBA00022618"/>
    </source>
</evidence>
<dbReference type="Gene3D" id="3.40.50.300">
    <property type="entry name" value="P-loop containing nucleotide triphosphate hydrolases"/>
    <property type="match status" value="1"/>
</dbReference>
<dbReference type="GO" id="GO:0051301">
    <property type="term" value="P:cell division"/>
    <property type="evidence" value="ECO:0007669"/>
    <property type="project" value="UniProtKB-KW"/>
</dbReference>
<feature type="domain" description="EngB-type G" evidence="12">
    <location>
        <begin position="196"/>
        <end position="381"/>
    </location>
</feature>
<feature type="region of interest" description="Disordered" evidence="11">
    <location>
        <begin position="95"/>
        <end position="166"/>
    </location>
</feature>
<dbReference type="InterPro" id="IPR030393">
    <property type="entry name" value="G_ENGB_dom"/>
</dbReference>
<proteinExistence type="inferred from homology"/>
<evidence type="ECO:0000259" key="12">
    <source>
        <dbReference type="PROSITE" id="PS51706"/>
    </source>
</evidence>
<evidence type="ECO:0000256" key="2">
    <source>
        <dbReference type="ARBA" id="ARBA00009638"/>
    </source>
</evidence>
<sequence>MAGLCLKGHYALTSLPVTGKGRGLHGLSSSSCRPLHIITAKAGQKLEAKEPKQTPEPKRASNPSDAPKNITFSAEIDGKQVEITLLQVVAANQMNPQKAGKKKKKKKNGNLQKNVGEELAVQAVKTTSADEEEDEVEDADDDKDSDEEAAEESEDPDEQESDDDSELEEVMEMFIPPGAVFSPEKPLSKLPGSNIYLGPYARGGRIKEAEFVKSSTCTAECPPHLALTSKKPGKTQLINHFIINKSWYLVDLPGYGYAKAPGSVRATWDNFTKDFFLQSKSLVCVMLLVDASIPPQEIDLEYADWLHQNKVPMTIVFTKCDRKKKKKNGGRKPIENIKDFLRSVKEKLDKLPPWIMTSSVSHQGKDGLFLHMSQLRNYWSS</sequence>
<feature type="compositionally biased region" description="Basic and acidic residues" evidence="11">
    <location>
        <begin position="44"/>
        <end position="59"/>
    </location>
</feature>
<dbReference type="Pfam" id="PF01926">
    <property type="entry name" value="MMR_HSR1"/>
    <property type="match status" value="1"/>
</dbReference>
<dbReference type="GO" id="GO:0046872">
    <property type="term" value="F:metal ion binding"/>
    <property type="evidence" value="ECO:0007669"/>
    <property type="project" value="UniProtKB-KW"/>
</dbReference>
<protein>
    <recommendedName>
        <fullName evidence="12">EngB-type G domain-containing protein</fullName>
    </recommendedName>
</protein>
<keyword evidence="9" id="KW-0717">Septation</keyword>
<evidence type="ECO:0000256" key="8">
    <source>
        <dbReference type="ARBA" id="ARBA00023134"/>
    </source>
</evidence>
<keyword evidence="6" id="KW-0547">Nucleotide-binding</keyword>
<dbReference type="PROSITE" id="PS51706">
    <property type="entry name" value="G_ENGB"/>
    <property type="match status" value="1"/>
</dbReference>
<dbReference type="GO" id="GO:0005525">
    <property type="term" value="F:GTP binding"/>
    <property type="evidence" value="ECO:0007669"/>
    <property type="project" value="UniProtKB-KW"/>
</dbReference>
<dbReference type="CDD" id="cd01876">
    <property type="entry name" value="YihA_EngB"/>
    <property type="match status" value="1"/>
</dbReference>
<comment type="caution">
    <text evidence="13">The sequence shown here is derived from an EMBL/GenBank/DDBJ whole genome shotgun (WGS) entry which is preliminary data.</text>
</comment>
<feature type="region of interest" description="Disordered" evidence="11">
    <location>
        <begin position="41"/>
        <end position="71"/>
    </location>
</feature>
<evidence type="ECO:0000256" key="9">
    <source>
        <dbReference type="ARBA" id="ARBA00023210"/>
    </source>
</evidence>